<dbReference type="Gene3D" id="3.40.50.2300">
    <property type="match status" value="1"/>
</dbReference>
<gene>
    <name evidence="7" type="ORF">ACFSUF_02800</name>
</gene>
<dbReference type="Gene3D" id="1.10.10.60">
    <property type="entry name" value="Homeodomain-like"/>
    <property type="match status" value="2"/>
</dbReference>
<name>A0ABW5PAR7_9BACL</name>
<keyword evidence="4" id="KW-0597">Phosphoprotein</keyword>
<organism evidence="7 8">
    <name type="scientific">Paenibacillus gansuensis</name>
    <dbReference type="NCBI Taxonomy" id="306542"/>
    <lineage>
        <taxon>Bacteria</taxon>
        <taxon>Bacillati</taxon>
        <taxon>Bacillota</taxon>
        <taxon>Bacilli</taxon>
        <taxon>Bacillales</taxon>
        <taxon>Paenibacillaceae</taxon>
        <taxon>Paenibacillus</taxon>
    </lineage>
</organism>
<dbReference type="SMART" id="SM00342">
    <property type="entry name" value="HTH_ARAC"/>
    <property type="match status" value="1"/>
</dbReference>
<reference evidence="8" key="1">
    <citation type="journal article" date="2019" name="Int. J. Syst. Evol. Microbiol.">
        <title>The Global Catalogue of Microorganisms (GCM) 10K type strain sequencing project: providing services to taxonomists for standard genome sequencing and annotation.</title>
        <authorList>
            <consortium name="The Broad Institute Genomics Platform"/>
            <consortium name="The Broad Institute Genome Sequencing Center for Infectious Disease"/>
            <person name="Wu L."/>
            <person name="Ma J."/>
        </authorList>
    </citation>
    <scope>NUCLEOTIDE SEQUENCE [LARGE SCALE GENOMIC DNA]</scope>
    <source>
        <strain evidence="8">KCTC 3950</strain>
    </source>
</reference>
<dbReference type="Pfam" id="PF12833">
    <property type="entry name" value="HTH_18"/>
    <property type="match status" value="1"/>
</dbReference>
<sequence length="518" mass="58693">MNTIFLVEDEMLELTLLKEHMDWTGMDVCVIGTARNGRRAWEQIQTLQPDIILTDVRMPIMDGIQLGALVQERYPWIQVVYLSGHDEFSYVKSALESGAVGYLLKPVDPNELAAVMNRAKTEAAKVNLVRKSKQLWIDRHMELLLKTTEDSDVEQSWQELTASDSSVSRQLYVTALICPDPDRVRGQDPDSLEMVRILHKELEAGGLEGAVASPGPGEWAFAVASGSPAETMQFWERVAGAIHDGLGVTVTIGICEREGILRELPRMAAEARKAAGERFYLGASRIIQASGVVDPSPDPGPDSEILEMHREVLRLMTLQQLPEAGIPLDEYYRRMADTRVPREIVLSHSRELLQELSGELTKYAEWKERGHGHLPEWTAVLEECGTMEEIRLFLTGLVERITAFMAEKQQDRQSQLVRQVTAILESEYGEVLTIDELAGRVYLSPNYLRALFKEKMGCTIHDYLTKVRLERALEMLRDRGLKIQDVSKRVGYDNTSYFCSIFYKTQGVTPNEYRKKYL</sequence>
<keyword evidence="8" id="KW-1185">Reference proteome</keyword>
<evidence type="ECO:0000259" key="6">
    <source>
        <dbReference type="PROSITE" id="PS50110"/>
    </source>
</evidence>
<protein>
    <submittedName>
        <fullName evidence="7">Response regulator</fullName>
    </submittedName>
</protein>
<evidence type="ECO:0000256" key="1">
    <source>
        <dbReference type="ARBA" id="ARBA00023015"/>
    </source>
</evidence>
<dbReference type="InterPro" id="IPR020449">
    <property type="entry name" value="Tscrpt_reg_AraC-type_HTH"/>
</dbReference>
<dbReference type="PRINTS" id="PR00032">
    <property type="entry name" value="HTHARAC"/>
</dbReference>
<dbReference type="Pfam" id="PF00072">
    <property type="entry name" value="Response_reg"/>
    <property type="match status" value="1"/>
</dbReference>
<evidence type="ECO:0000256" key="2">
    <source>
        <dbReference type="ARBA" id="ARBA00023125"/>
    </source>
</evidence>
<evidence type="ECO:0000256" key="4">
    <source>
        <dbReference type="PROSITE-ProRule" id="PRU00169"/>
    </source>
</evidence>
<comment type="caution">
    <text evidence="7">The sequence shown here is derived from an EMBL/GenBank/DDBJ whole genome shotgun (WGS) entry which is preliminary data.</text>
</comment>
<dbReference type="CDD" id="cd17536">
    <property type="entry name" value="REC_YesN-like"/>
    <property type="match status" value="1"/>
</dbReference>
<feature type="modified residue" description="4-aspartylphosphate" evidence="4">
    <location>
        <position position="55"/>
    </location>
</feature>
<evidence type="ECO:0000256" key="3">
    <source>
        <dbReference type="ARBA" id="ARBA00023163"/>
    </source>
</evidence>
<keyword evidence="3" id="KW-0804">Transcription</keyword>
<evidence type="ECO:0000259" key="5">
    <source>
        <dbReference type="PROSITE" id="PS01124"/>
    </source>
</evidence>
<dbReference type="PANTHER" id="PTHR43280">
    <property type="entry name" value="ARAC-FAMILY TRANSCRIPTIONAL REGULATOR"/>
    <property type="match status" value="1"/>
</dbReference>
<dbReference type="SUPFAM" id="SSF52172">
    <property type="entry name" value="CheY-like"/>
    <property type="match status" value="1"/>
</dbReference>
<keyword evidence="2" id="KW-0238">DNA-binding</keyword>
<dbReference type="PANTHER" id="PTHR43280:SF10">
    <property type="entry name" value="REGULATORY PROTEIN POCR"/>
    <property type="match status" value="1"/>
</dbReference>
<feature type="domain" description="HTH araC/xylS-type" evidence="5">
    <location>
        <begin position="418"/>
        <end position="516"/>
    </location>
</feature>
<proteinExistence type="predicted"/>
<dbReference type="SUPFAM" id="SSF46689">
    <property type="entry name" value="Homeodomain-like"/>
    <property type="match status" value="2"/>
</dbReference>
<evidence type="ECO:0000313" key="8">
    <source>
        <dbReference type="Proteomes" id="UP001597541"/>
    </source>
</evidence>
<dbReference type="InterPro" id="IPR001789">
    <property type="entry name" value="Sig_transdc_resp-reg_receiver"/>
</dbReference>
<dbReference type="InterPro" id="IPR011006">
    <property type="entry name" value="CheY-like_superfamily"/>
</dbReference>
<dbReference type="Proteomes" id="UP001597541">
    <property type="component" value="Unassembled WGS sequence"/>
</dbReference>
<dbReference type="InterPro" id="IPR009057">
    <property type="entry name" value="Homeodomain-like_sf"/>
</dbReference>
<dbReference type="EMBL" id="JBHUME010000002">
    <property type="protein sequence ID" value="MFD2611347.1"/>
    <property type="molecule type" value="Genomic_DNA"/>
</dbReference>
<accession>A0ABW5PAR7</accession>
<dbReference type="PROSITE" id="PS01124">
    <property type="entry name" value="HTH_ARAC_FAMILY_2"/>
    <property type="match status" value="1"/>
</dbReference>
<evidence type="ECO:0000313" key="7">
    <source>
        <dbReference type="EMBL" id="MFD2611347.1"/>
    </source>
</evidence>
<keyword evidence="1" id="KW-0805">Transcription regulation</keyword>
<dbReference type="SMART" id="SM00448">
    <property type="entry name" value="REC"/>
    <property type="match status" value="1"/>
</dbReference>
<feature type="domain" description="Response regulatory" evidence="6">
    <location>
        <begin position="3"/>
        <end position="120"/>
    </location>
</feature>
<dbReference type="RefSeq" id="WP_377599873.1">
    <property type="nucleotide sequence ID" value="NZ_JBHUME010000002.1"/>
</dbReference>
<dbReference type="InterPro" id="IPR018060">
    <property type="entry name" value="HTH_AraC"/>
</dbReference>
<dbReference type="PROSITE" id="PS50110">
    <property type="entry name" value="RESPONSE_REGULATORY"/>
    <property type="match status" value="1"/>
</dbReference>